<keyword evidence="4" id="KW-0472">Membrane</keyword>
<dbReference type="Proteomes" id="UP000260649">
    <property type="component" value="Unassembled WGS sequence"/>
</dbReference>
<keyword evidence="6" id="KW-0067">ATP-binding</keyword>
<dbReference type="EMBL" id="QQRQ01000001">
    <property type="protein sequence ID" value="RFT07762.1"/>
    <property type="molecule type" value="Genomic_DNA"/>
</dbReference>
<feature type="transmembrane region" description="Helical" evidence="4">
    <location>
        <begin position="196"/>
        <end position="216"/>
    </location>
</feature>
<accession>A0A3E2B6U5</accession>
<evidence type="ECO:0000256" key="2">
    <source>
        <dbReference type="ARBA" id="ARBA00022679"/>
    </source>
</evidence>
<dbReference type="CDD" id="cd16935">
    <property type="entry name" value="HATPase_AgrC-ComD-like"/>
    <property type="match status" value="1"/>
</dbReference>
<organism evidence="6 7">
    <name type="scientific">Evtepia gabavorous</name>
    <dbReference type="NCBI Taxonomy" id="2211183"/>
    <lineage>
        <taxon>Bacteria</taxon>
        <taxon>Bacillati</taxon>
        <taxon>Bacillota</taxon>
        <taxon>Clostridia</taxon>
        <taxon>Eubacteriales</taxon>
        <taxon>Evtepia</taxon>
    </lineage>
</organism>
<name>A0A3E2B6U5_9FIRM</name>
<evidence type="ECO:0000256" key="3">
    <source>
        <dbReference type="ARBA" id="ARBA00022777"/>
    </source>
</evidence>
<keyword evidence="4" id="KW-0812">Transmembrane</keyword>
<keyword evidence="3" id="KW-0418">Kinase</keyword>
<dbReference type="SUPFAM" id="SSF55874">
    <property type="entry name" value="ATPase domain of HSP90 chaperone/DNA topoisomerase II/histidine kinase"/>
    <property type="match status" value="1"/>
</dbReference>
<evidence type="ECO:0000256" key="1">
    <source>
        <dbReference type="ARBA" id="ARBA00022553"/>
    </source>
</evidence>
<feature type="transmembrane region" description="Helical" evidence="4">
    <location>
        <begin position="155"/>
        <end position="176"/>
    </location>
</feature>
<dbReference type="GO" id="GO:0000155">
    <property type="term" value="F:phosphorelay sensor kinase activity"/>
    <property type="evidence" value="ECO:0007669"/>
    <property type="project" value="InterPro"/>
</dbReference>
<evidence type="ECO:0000256" key="4">
    <source>
        <dbReference type="SAM" id="Phobius"/>
    </source>
</evidence>
<proteinExistence type="predicted"/>
<dbReference type="Gene3D" id="3.30.565.10">
    <property type="entry name" value="Histidine kinase-like ATPase, C-terminal domain"/>
    <property type="match status" value="1"/>
</dbReference>
<dbReference type="Pfam" id="PF14501">
    <property type="entry name" value="HATPase_c_5"/>
    <property type="match status" value="1"/>
</dbReference>
<dbReference type="SUPFAM" id="SSF55890">
    <property type="entry name" value="Sporulation response regulatory protein Spo0B"/>
    <property type="match status" value="1"/>
</dbReference>
<keyword evidence="1" id="KW-0597">Phosphoprotein</keyword>
<comment type="caution">
    <text evidence="6">The sequence shown here is derived from an EMBL/GenBank/DDBJ whole genome shotgun (WGS) entry which is preliminary data.</text>
</comment>
<dbReference type="PANTHER" id="PTHR40448:SF1">
    <property type="entry name" value="TWO-COMPONENT SENSOR HISTIDINE KINASE"/>
    <property type="match status" value="1"/>
</dbReference>
<dbReference type="GeneID" id="97994334"/>
<reference evidence="6 7" key="1">
    <citation type="submission" date="2018-07" db="EMBL/GenBank/DDBJ databases">
        <title>GABA Modulating Bacteria of the Human Gut Microbiota.</title>
        <authorList>
            <person name="Strandwitz P."/>
            <person name="Kim K.H."/>
            <person name="Terekhova D."/>
            <person name="Liu J.K."/>
            <person name="Sharma A."/>
            <person name="Levering J."/>
            <person name="Mcdonald D."/>
            <person name="Dietrich D."/>
            <person name="Ramadhar T.R."/>
            <person name="Lekbua A."/>
            <person name="Mroue N."/>
            <person name="Liston C."/>
            <person name="Stewart E.J."/>
            <person name="Dubin M.J."/>
            <person name="Zengler K."/>
            <person name="Knight R."/>
            <person name="Gilbert J.A."/>
            <person name="Clardy J."/>
            <person name="Lewis K."/>
        </authorList>
    </citation>
    <scope>NUCLEOTIDE SEQUENCE [LARGE SCALE GENOMIC DNA]</scope>
    <source>
        <strain evidence="6 7">KLE1738</strain>
    </source>
</reference>
<evidence type="ECO:0000259" key="5">
    <source>
        <dbReference type="Pfam" id="PF14501"/>
    </source>
</evidence>
<evidence type="ECO:0000313" key="6">
    <source>
        <dbReference type="EMBL" id="RFT07762.1"/>
    </source>
</evidence>
<dbReference type="InterPro" id="IPR016120">
    <property type="entry name" value="Sig_transdc_His_kin_SpoOB"/>
</dbReference>
<feature type="transmembrane region" description="Helical" evidence="4">
    <location>
        <begin position="40"/>
        <end position="60"/>
    </location>
</feature>
<dbReference type="InterPro" id="IPR036890">
    <property type="entry name" value="HATPase_C_sf"/>
</dbReference>
<dbReference type="GO" id="GO:0042802">
    <property type="term" value="F:identical protein binding"/>
    <property type="evidence" value="ECO:0007669"/>
    <property type="project" value="TreeGrafter"/>
</dbReference>
<dbReference type="InterPro" id="IPR032834">
    <property type="entry name" value="NatK-like_C"/>
</dbReference>
<protein>
    <submittedName>
        <fullName evidence="6">ATP-binding protein</fullName>
    </submittedName>
</protein>
<evidence type="ECO:0000313" key="7">
    <source>
        <dbReference type="Proteomes" id="UP000260649"/>
    </source>
</evidence>
<keyword evidence="6" id="KW-0547">Nucleotide-binding</keyword>
<gene>
    <name evidence="6" type="ORF">DV520_01120</name>
</gene>
<feature type="domain" description="Sensor histidine kinase NatK-like C-terminal" evidence="5">
    <location>
        <begin position="329"/>
        <end position="425"/>
    </location>
</feature>
<feature type="transmembrane region" description="Helical" evidence="4">
    <location>
        <begin position="123"/>
        <end position="140"/>
    </location>
</feature>
<dbReference type="GO" id="GO:0005524">
    <property type="term" value="F:ATP binding"/>
    <property type="evidence" value="ECO:0007669"/>
    <property type="project" value="UniProtKB-KW"/>
</dbReference>
<dbReference type="PANTHER" id="PTHR40448">
    <property type="entry name" value="TWO-COMPONENT SENSOR HISTIDINE KINASE"/>
    <property type="match status" value="1"/>
</dbReference>
<feature type="transmembrane region" description="Helical" evidence="4">
    <location>
        <begin position="6"/>
        <end position="28"/>
    </location>
</feature>
<sequence>MDGLTLPQQALICLTYGVTLVCSGLALYGTARRFLTVRSLGWGKAILFLTFGISTGMVIWVGDPNLLYVFPLFVFFSMLSTQGDWMGRLAVTIIFFCIIMSVCAILDTYIALFDLFTIDTSDFLCRLMRPLFFALLYLLIRRRMPVGVISLSRRLWKLILGLSFMPLCALMAVVLLTYRKWDSMVANSMAMNQGMVVLPFTGVTALILLFVILTLANHEKLEQEVHLAGLREVYYQGIQREQVQVRTLRHDLRNHMTVLRGLLESGETEKAIGYLEQITDSSSLGGGKPFSDNETANVVLTAKAKEMRQRGIQGEFQISLPRNLLIAEMDLCALLGNALDNAMEAAEKSTDKTVRVRCRAEKGLFMLQVDNALAGDEKPDLSTTKKDKTAHGFGLLGMREIAKRYGGSFEVVAANGRFELVVCLPL</sequence>
<feature type="transmembrane region" description="Helical" evidence="4">
    <location>
        <begin position="89"/>
        <end position="111"/>
    </location>
</feature>
<keyword evidence="4" id="KW-1133">Transmembrane helix</keyword>
<keyword evidence="7" id="KW-1185">Reference proteome</keyword>
<dbReference type="RefSeq" id="WP_021919541.1">
    <property type="nucleotide sequence ID" value="NZ_CAKXKJ010000012.1"/>
</dbReference>
<dbReference type="Gene3D" id="1.10.287.130">
    <property type="match status" value="1"/>
</dbReference>
<feature type="transmembrane region" description="Helical" evidence="4">
    <location>
        <begin position="66"/>
        <end position="82"/>
    </location>
</feature>
<dbReference type="OrthoDB" id="9816523at2"/>
<dbReference type="AlphaFoldDB" id="A0A3E2B6U5"/>
<keyword evidence="2" id="KW-0808">Transferase</keyword>